<evidence type="ECO:0000313" key="2">
    <source>
        <dbReference type="Proteomes" id="UP000179242"/>
    </source>
</evidence>
<proteinExistence type="predicted"/>
<dbReference type="CDD" id="cd16377">
    <property type="entry name" value="23S_rRNA_IVP_like"/>
    <property type="match status" value="1"/>
</dbReference>
<evidence type="ECO:0000313" key="1">
    <source>
        <dbReference type="EMBL" id="OGC40872.1"/>
    </source>
</evidence>
<dbReference type="PANTHER" id="PTHR38471">
    <property type="entry name" value="FOUR HELIX BUNDLE PROTEIN"/>
    <property type="match status" value="1"/>
</dbReference>
<dbReference type="Pfam" id="PF05635">
    <property type="entry name" value="23S_rRNA_IVP"/>
    <property type="match status" value="1"/>
</dbReference>
<sequence>MPFDFEDFPVYKDAIQFIEKVDSFLESTPQKGNTRLIDQLQRASTSIALNIAEGAGRYHKTDKRNFYVVARGSVYECVACFQIFMAKKLISIEQYEMFYKELNNLARQLSAMVK</sequence>
<dbReference type="InterPro" id="IPR036583">
    <property type="entry name" value="23S_rRNA_IVS_sf"/>
</dbReference>
<accession>A0A1F4U7J7</accession>
<dbReference type="Proteomes" id="UP000179242">
    <property type="component" value="Unassembled WGS sequence"/>
</dbReference>
<gene>
    <name evidence="1" type="ORF">A2438_01085</name>
</gene>
<name>A0A1F4U7J7_UNCSA</name>
<dbReference type="NCBIfam" id="TIGR02436">
    <property type="entry name" value="four helix bundle protein"/>
    <property type="match status" value="1"/>
</dbReference>
<dbReference type="Gene3D" id="1.20.1440.60">
    <property type="entry name" value="23S rRNA-intervening sequence"/>
    <property type="match status" value="1"/>
</dbReference>
<evidence type="ECO:0008006" key="3">
    <source>
        <dbReference type="Google" id="ProtNLM"/>
    </source>
</evidence>
<dbReference type="PANTHER" id="PTHR38471:SF2">
    <property type="entry name" value="FOUR HELIX BUNDLE PROTEIN"/>
    <property type="match status" value="1"/>
</dbReference>
<dbReference type="AlphaFoldDB" id="A0A1F4U7J7"/>
<dbReference type="InterPro" id="IPR012657">
    <property type="entry name" value="23S_rRNA-intervening_sequence"/>
</dbReference>
<reference evidence="1 2" key="1">
    <citation type="journal article" date="2016" name="Nat. Commun.">
        <title>Thousands of microbial genomes shed light on interconnected biogeochemical processes in an aquifer system.</title>
        <authorList>
            <person name="Anantharaman K."/>
            <person name="Brown C.T."/>
            <person name="Hug L.A."/>
            <person name="Sharon I."/>
            <person name="Castelle C.J."/>
            <person name="Probst A.J."/>
            <person name="Thomas B.C."/>
            <person name="Singh A."/>
            <person name="Wilkins M.J."/>
            <person name="Karaoz U."/>
            <person name="Brodie E.L."/>
            <person name="Williams K.H."/>
            <person name="Hubbard S.S."/>
            <person name="Banfield J.F."/>
        </authorList>
    </citation>
    <scope>NUCLEOTIDE SEQUENCE [LARGE SCALE GENOMIC DNA]</scope>
</reference>
<organism evidence="1 2">
    <name type="scientific">candidate division WOR-1 bacterium RIFOXYC2_FULL_46_14</name>
    <dbReference type="NCBI Taxonomy" id="1802587"/>
    <lineage>
        <taxon>Bacteria</taxon>
        <taxon>Bacillati</taxon>
        <taxon>Saganbacteria</taxon>
    </lineage>
</organism>
<dbReference type="SUPFAM" id="SSF158446">
    <property type="entry name" value="IVS-encoded protein-like"/>
    <property type="match status" value="1"/>
</dbReference>
<protein>
    <recommendedName>
        <fullName evidence="3">Four helix bundle protein</fullName>
    </recommendedName>
</protein>
<comment type="caution">
    <text evidence="1">The sequence shown here is derived from an EMBL/GenBank/DDBJ whole genome shotgun (WGS) entry which is preliminary data.</text>
</comment>
<dbReference type="EMBL" id="MEUJ01000002">
    <property type="protein sequence ID" value="OGC40872.1"/>
    <property type="molecule type" value="Genomic_DNA"/>
</dbReference>